<dbReference type="EMBL" id="RWGY01000011">
    <property type="protein sequence ID" value="TVU28921.1"/>
    <property type="molecule type" value="Genomic_DNA"/>
</dbReference>
<accession>A0A5J9V047</accession>
<dbReference type="Gramene" id="TVU28921">
    <property type="protein sequence ID" value="TVU28921"/>
    <property type="gene ID" value="EJB05_20459"/>
</dbReference>
<evidence type="ECO:0000313" key="2">
    <source>
        <dbReference type="Proteomes" id="UP000324897"/>
    </source>
</evidence>
<keyword evidence="2" id="KW-1185">Reference proteome</keyword>
<comment type="caution">
    <text evidence="1">The sequence shown here is derived from an EMBL/GenBank/DDBJ whole genome shotgun (WGS) entry which is preliminary data.</text>
</comment>
<name>A0A5J9V047_9POAL</name>
<dbReference type="AlphaFoldDB" id="A0A5J9V047"/>
<proteinExistence type="predicted"/>
<sequence>MESLFITNNVNYIIEMFLEDGVRDDLHDFSGCPLRITGVIEHAQQVDLGHNYHHHRRNKDDPLTIIN</sequence>
<reference evidence="1 2" key="1">
    <citation type="journal article" date="2019" name="Sci. Rep.">
        <title>A high-quality genome of Eragrostis curvula grass provides insights into Poaceae evolution and supports new strategies to enhance forage quality.</title>
        <authorList>
            <person name="Carballo J."/>
            <person name="Santos B.A.C.M."/>
            <person name="Zappacosta D."/>
            <person name="Garbus I."/>
            <person name="Selva J.P."/>
            <person name="Gallo C.A."/>
            <person name="Diaz A."/>
            <person name="Albertini E."/>
            <person name="Caccamo M."/>
            <person name="Echenique V."/>
        </authorList>
    </citation>
    <scope>NUCLEOTIDE SEQUENCE [LARGE SCALE GENOMIC DNA]</scope>
    <source>
        <strain evidence="2">cv. Victoria</strain>
        <tissue evidence="1">Leaf</tissue>
    </source>
</reference>
<organism evidence="1 2">
    <name type="scientific">Eragrostis curvula</name>
    <name type="common">weeping love grass</name>
    <dbReference type="NCBI Taxonomy" id="38414"/>
    <lineage>
        <taxon>Eukaryota</taxon>
        <taxon>Viridiplantae</taxon>
        <taxon>Streptophyta</taxon>
        <taxon>Embryophyta</taxon>
        <taxon>Tracheophyta</taxon>
        <taxon>Spermatophyta</taxon>
        <taxon>Magnoliopsida</taxon>
        <taxon>Liliopsida</taxon>
        <taxon>Poales</taxon>
        <taxon>Poaceae</taxon>
        <taxon>PACMAD clade</taxon>
        <taxon>Chloridoideae</taxon>
        <taxon>Eragrostideae</taxon>
        <taxon>Eragrostidinae</taxon>
        <taxon>Eragrostis</taxon>
    </lineage>
</organism>
<evidence type="ECO:0000313" key="1">
    <source>
        <dbReference type="EMBL" id="TVU28921.1"/>
    </source>
</evidence>
<gene>
    <name evidence="1" type="ORF">EJB05_20459</name>
</gene>
<feature type="non-terminal residue" evidence="1">
    <location>
        <position position="1"/>
    </location>
</feature>
<dbReference type="OrthoDB" id="1555531at2759"/>
<dbReference type="Proteomes" id="UP000324897">
    <property type="component" value="Chromosome 1"/>
</dbReference>
<protein>
    <submittedName>
        <fullName evidence="1">Uncharacterized protein</fullName>
    </submittedName>
</protein>